<protein>
    <submittedName>
        <fullName evidence="2">Uncharacterized protein</fullName>
    </submittedName>
</protein>
<reference evidence="2" key="1">
    <citation type="submission" date="2020-03" db="EMBL/GenBank/DDBJ databases">
        <authorList>
            <person name="He L."/>
        </authorList>
    </citation>
    <scope>NUCLEOTIDE SEQUENCE</scope>
    <source>
        <strain evidence="2">CkLH20</strain>
    </source>
</reference>
<feature type="compositionally biased region" description="Basic and acidic residues" evidence="1">
    <location>
        <begin position="162"/>
        <end position="173"/>
    </location>
</feature>
<dbReference type="EMBL" id="JAATWM020000001">
    <property type="protein sequence ID" value="KAF9882187.1"/>
    <property type="molecule type" value="Genomic_DNA"/>
</dbReference>
<gene>
    <name evidence="2" type="ORF">CkaCkLH20_00223</name>
</gene>
<name>A0A9P6IGP8_9PEZI</name>
<sequence length="219" mass="24756">MADVQSKSGIRSLQEELNEFIAPFDFPEIQIRRRIKILVRDYGDLQGVLTDRSSEDIACYAIDMVLHTLLEEYTEVEPYTGKNTTEDIELEKALLIGTIRWAIEQEKLEGMRPAVKSHFQTQLASLKGALEPVQTLSTSEKEPMSNSDTKVASKPASSSILQKRELSEYKENLNETDAADAEQDELDRKGRPMEEPSEAETSFLHDETRNCSSPKSVEE</sequence>
<evidence type="ECO:0000313" key="3">
    <source>
        <dbReference type="Proteomes" id="UP000781932"/>
    </source>
</evidence>
<feature type="compositionally biased region" description="Polar residues" evidence="1">
    <location>
        <begin position="134"/>
        <end position="161"/>
    </location>
</feature>
<comment type="caution">
    <text evidence="2">The sequence shown here is derived from an EMBL/GenBank/DDBJ whole genome shotgun (WGS) entry which is preliminary data.</text>
</comment>
<proteinExistence type="predicted"/>
<evidence type="ECO:0000256" key="1">
    <source>
        <dbReference type="SAM" id="MobiDB-lite"/>
    </source>
</evidence>
<dbReference type="GeneID" id="62156017"/>
<dbReference type="Proteomes" id="UP000781932">
    <property type="component" value="Unassembled WGS sequence"/>
</dbReference>
<dbReference type="AlphaFoldDB" id="A0A9P6IGP8"/>
<keyword evidence="3" id="KW-1185">Reference proteome</keyword>
<feature type="region of interest" description="Disordered" evidence="1">
    <location>
        <begin position="134"/>
        <end position="219"/>
    </location>
</feature>
<reference evidence="2" key="2">
    <citation type="submission" date="2020-11" db="EMBL/GenBank/DDBJ databases">
        <title>Whole genome sequencing of Colletotrichum sp.</title>
        <authorList>
            <person name="Li H."/>
        </authorList>
    </citation>
    <scope>NUCLEOTIDE SEQUENCE</scope>
    <source>
        <strain evidence="2">CkLH20</strain>
    </source>
</reference>
<evidence type="ECO:0000313" key="2">
    <source>
        <dbReference type="EMBL" id="KAF9882187.1"/>
    </source>
</evidence>
<accession>A0A9P6IGP8</accession>
<dbReference type="RefSeq" id="XP_038751648.1">
    <property type="nucleotide sequence ID" value="XM_038882943.1"/>
</dbReference>
<feature type="compositionally biased region" description="Polar residues" evidence="1">
    <location>
        <begin position="210"/>
        <end position="219"/>
    </location>
</feature>
<organism evidence="2 3">
    <name type="scientific">Colletotrichum karsti</name>
    <dbReference type="NCBI Taxonomy" id="1095194"/>
    <lineage>
        <taxon>Eukaryota</taxon>
        <taxon>Fungi</taxon>
        <taxon>Dikarya</taxon>
        <taxon>Ascomycota</taxon>
        <taxon>Pezizomycotina</taxon>
        <taxon>Sordariomycetes</taxon>
        <taxon>Hypocreomycetidae</taxon>
        <taxon>Glomerellales</taxon>
        <taxon>Glomerellaceae</taxon>
        <taxon>Colletotrichum</taxon>
        <taxon>Colletotrichum boninense species complex</taxon>
    </lineage>
</organism>